<evidence type="ECO:0000313" key="2">
    <source>
        <dbReference type="Proteomes" id="UP000824782"/>
    </source>
</evidence>
<name>A0AAV6YUA8_ENGPU</name>
<protein>
    <submittedName>
        <fullName evidence="1">Uncharacterized protein</fullName>
    </submittedName>
</protein>
<gene>
    <name evidence="1" type="ORF">GDO81_024248</name>
</gene>
<sequence length="111" mass="12693">MASFLPKSTFSIRIMSLKGSNGVTRAYRCCRFTGCYNEQNIHTQCPALYLSLPVLSSSSMKCRGREICSAHCDSLWHYSTKGLWKRSPEPYRLLSTITKVDFRKEGVMENK</sequence>
<dbReference type="AlphaFoldDB" id="A0AAV6YUA8"/>
<dbReference type="EMBL" id="WNYA01028679">
    <property type="protein sequence ID" value="KAG8537593.1"/>
    <property type="molecule type" value="Genomic_DNA"/>
</dbReference>
<evidence type="ECO:0000313" key="1">
    <source>
        <dbReference type="EMBL" id="KAG8537593.1"/>
    </source>
</evidence>
<proteinExistence type="predicted"/>
<comment type="caution">
    <text evidence="1">The sequence shown here is derived from an EMBL/GenBank/DDBJ whole genome shotgun (WGS) entry which is preliminary data.</text>
</comment>
<reference evidence="1" key="1">
    <citation type="thesis" date="2020" institute="ProQuest LLC" country="789 East Eisenhower Parkway, Ann Arbor, MI, USA">
        <title>Comparative Genomics and Chromosome Evolution.</title>
        <authorList>
            <person name="Mudd A.B."/>
        </authorList>
    </citation>
    <scope>NUCLEOTIDE SEQUENCE</scope>
    <source>
        <strain evidence="1">237g6f4</strain>
        <tissue evidence="1">Blood</tissue>
    </source>
</reference>
<organism evidence="1 2">
    <name type="scientific">Engystomops pustulosus</name>
    <name type="common">Tungara frog</name>
    <name type="synonym">Physalaemus pustulosus</name>
    <dbReference type="NCBI Taxonomy" id="76066"/>
    <lineage>
        <taxon>Eukaryota</taxon>
        <taxon>Metazoa</taxon>
        <taxon>Chordata</taxon>
        <taxon>Craniata</taxon>
        <taxon>Vertebrata</taxon>
        <taxon>Euteleostomi</taxon>
        <taxon>Amphibia</taxon>
        <taxon>Batrachia</taxon>
        <taxon>Anura</taxon>
        <taxon>Neobatrachia</taxon>
        <taxon>Hyloidea</taxon>
        <taxon>Leptodactylidae</taxon>
        <taxon>Leiuperinae</taxon>
        <taxon>Engystomops</taxon>
    </lineage>
</organism>
<accession>A0AAV6YUA8</accession>
<keyword evidence="2" id="KW-1185">Reference proteome</keyword>
<dbReference type="Proteomes" id="UP000824782">
    <property type="component" value="Unassembled WGS sequence"/>
</dbReference>